<name>A0A1D1YAS6_9ARAE</name>
<keyword evidence="1" id="KW-0675">Receptor</keyword>
<sequence length="223" mass="25851">GKHFLTPDEKMAELSAKDVKKYTTDKLIRFLQKQNLEQHLELSQEDFDKIKVHKINGIDFLESSIEEFIDCGIPRGTAKRLTILAKEIRTGQEEENDAVSISDNCKKELRKLMDAMPKADISIPSLTLELIYHMKYLKEGGIVNYESSKATFHVSTANDKKPYYLLYNGRKYFSLREFADEVKRPDGRDYSLMKYNGISSDELKENMKKYYRLMGIIRGAIDD</sequence>
<gene>
    <name evidence="1" type="primary">Gprk1_0</name>
    <name evidence="1" type="ORF">g.3634</name>
</gene>
<proteinExistence type="predicted"/>
<accession>A0A1D1YAS6</accession>
<keyword evidence="1" id="KW-0418">Kinase</keyword>
<dbReference type="AlphaFoldDB" id="A0A1D1YAS6"/>
<dbReference type="Gene3D" id="1.10.150.50">
    <property type="entry name" value="Transcription Factor, Ets-1"/>
    <property type="match status" value="1"/>
</dbReference>
<organism evidence="1">
    <name type="scientific">Anthurium amnicola</name>
    <dbReference type="NCBI Taxonomy" id="1678845"/>
    <lineage>
        <taxon>Eukaryota</taxon>
        <taxon>Viridiplantae</taxon>
        <taxon>Streptophyta</taxon>
        <taxon>Embryophyta</taxon>
        <taxon>Tracheophyta</taxon>
        <taxon>Spermatophyta</taxon>
        <taxon>Magnoliopsida</taxon>
        <taxon>Liliopsida</taxon>
        <taxon>Araceae</taxon>
        <taxon>Pothoideae</taxon>
        <taxon>Potheae</taxon>
        <taxon>Anthurium</taxon>
    </lineage>
</organism>
<reference evidence="1" key="1">
    <citation type="submission" date="2015-07" db="EMBL/GenBank/DDBJ databases">
        <title>Transcriptome Assembly of Anthurium amnicola.</title>
        <authorList>
            <person name="Suzuki J."/>
        </authorList>
    </citation>
    <scope>NUCLEOTIDE SEQUENCE</scope>
</reference>
<feature type="non-terminal residue" evidence="1">
    <location>
        <position position="1"/>
    </location>
</feature>
<dbReference type="InterPro" id="IPR013761">
    <property type="entry name" value="SAM/pointed_sf"/>
</dbReference>
<protein>
    <submittedName>
        <fullName evidence="1">G protein-coupled receptor kinase 1</fullName>
    </submittedName>
</protein>
<keyword evidence="1" id="KW-0808">Transferase</keyword>
<evidence type="ECO:0000313" key="1">
    <source>
        <dbReference type="EMBL" id="JAT51726.1"/>
    </source>
</evidence>
<dbReference type="GO" id="GO:0016301">
    <property type="term" value="F:kinase activity"/>
    <property type="evidence" value="ECO:0007669"/>
    <property type="project" value="UniProtKB-KW"/>
</dbReference>
<dbReference type="EMBL" id="GDJX01016210">
    <property type="protein sequence ID" value="JAT51726.1"/>
    <property type="molecule type" value="Transcribed_RNA"/>
</dbReference>